<proteinExistence type="predicted"/>
<dbReference type="Proteomes" id="UP001320702">
    <property type="component" value="Unassembled WGS sequence"/>
</dbReference>
<keyword evidence="4" id="KW-1185">Reference proteome</keyword>
<dbReference type="InterPro" id="IPR001296">
    <property type="entry name" value="Glyco_trans_1"/>
</dbReference>
<gene>
    <name evidence="3" type="ORF">MU516_16340</name>
</gene>
<dbReference type="Pfam" id="PF13579">
    <property type="entry name" value="Glyco_trans_4_4"/>
    <property type="match status" value="1"/>
</dbReference>
<dbReference type="Pfam" id="PF00534">
    <property type="entry name" value="Glycos_transf_1"/>
    <property type="match status" value="1"/>
</dbReference>
<dbReference type="InterPro" id="IPR028098">
    <property type="entry name" value="Glyco_trans_4-like_N"/>
</dbReference>
<accession>A0ABT2KD04</accession>
<sequence length="425" mass="47665">MTQPAADTDPKAPPGRRGLSIAFVAQYFFPEQFSNNAIVEDLVQRGHDVSVVTGVPNYGRETFFEGYSNRERREESWRGARVHRARSVARGKSKLQLLFNYLTFPVTGSWTALWRLRNRPDVIFTSLTSPVFQALPAIVLARRHRSPLVCWVQDIWPESAIYTLKLNNPLIVRPLTWVSGWILRRADLVLVQSAAFPPMITRFGIPADRIRVLPNTAPAMFRPLTPERAADRGLPWAPSQFTVMFAGNIGESQNFDTILAAAEALRERKDLRWVILGSGRDFDRVKARVAELEIEDRFLLLGRHPEETMPDFFAHADALLVSLKENDIFNLTVPYKVQCYMACQKPVLAALAGEGARVVTASGGGIAVAPGNVEALKSAVLSLMAMSPEERAKMGLAARAFYDAHYRRDLVYDKLESWLEEEAKA</sequence>
<dbReference type="SUPFAM" id="SSF53756">
    <property type="entry name" value="UDP-Glycosyltransferase/glycogen phosphorylase"/>
    <property type="match status" value="1"/>
</dbReference>
<dbReference type="PANTHER" id="PTHR12526">
    <property type="entry name" value="GLYCOSYLTRANSFERASE"/>
    <property type="match status" value="1"/>
</dbReference>
<dbReference type="RefSeq" id="WP_260278341.1">
    <property type="nucleotide sequence ID" value="NZ_JANAVZ010000011.1"/>
</dbReference>
<name>A0ABT2KD04_9RHOB</name>
<feature type="domain" description="Glycosyl transferase family 1" evidence="1">
    <location>
        <begin position="235"/>
        <end position="399"/>
    </location>
</feature>
<dbReference type="EMBL" id="JANAVZ010000011">
    <property type="protein sequence ID" value="MCT4334428.1"/>
    <property type="molecule type" value="Genomic_DNA"/>
</dbReference>
<evidence type="ECO:0000259" key="2">
    <source>
        <dbReference type="Pfam" id="PF13579"/>
    </source>
</evidence>
<protein>
    <submittedName>
        <fullName evidence="3">Glycosyltransferase family 4 protein</fullName>
    </submittedName>
</protein>
<dbReference type="CDD" id="cd03794">
    <property type="entry name" value="GT4_WbuB-like"/>
    <property type="match status" value="1"/>
</dbReference>
<evidence type="ECO:0000259" key="1">
    <source>
        <dbReference type="Pfam" id="PF00534"/>
    </source>
</evidence>
<reference evidence="3 4" key="1">
    <citation type="submission" date="2022-04" db="EMBL/GenBank/DDBJ databases">
        <title>Paracoccus sp. YLB-12 draft genome sequence.</title>
        <authorList>
            <person name="Yu L."/>
        </authorList>
    </citation>
    <scope>NUCLEOTIDE SEQUENCE [LARGE SCALE GENOMIC DNA]</scope>
    <source>
        <strain evidence="3 4">YLB-12</strain>
    </source>
</reference>
<dbReference type="PANTHER" id="PTHR12526:SF622">
    <property type="entry name" value="GLYCOSYLTRANSFERASE (GROUP I)"/>
    <property type="match status" value="1"/>
</dbReference>
<comment type="caution">
    <text evidence="3">The sequence shown here is derived from an EMBL/GenBank/DDBJ whole genome shotgun (WGS) entry which is preliminary data.</text>
</comment>
<evidence type="ECO:0000313" key="4">
    <source>
        <dbReference type="Proteomes" id="UP001320702"/>
    </source>
</evidence>
<evidence type="ECO:0000313" key="3">
    <source>
        <dbReference type="EMBL" id="MCT4334428.1"/>
    </source>
</evidence>
<dbReference type="Gene3D" id="3.40.50.2000">
    <property type="entry name" value="Glycogen Phosphorylase B"/>
    <property type="match status" value="2"/>
</dbReference>
<feature type="domain" description="Glycosyltransferase subfamily 4-like N-terminal" evidence="2">
    <location>
        <begin position="37"/>
        <end position="215"/>
    </location>
</feature>
<organism evidence="3 4">
    <name type="scientific">Paracoccus maritimus</name>
    <dbReference type="NCBI Taxonomy" id="2933292"/>
    <lineage>
        <taxon>Bacteria</taxon>
        <taxon>Pseudomonadati</taxon>
        <taxon>Pseudomonadota</taxon>
        <taxon>Alphaproteobacteria</taxon>
        <taxon>Rhodobacterales</taxon>
        <taxon>Paracoccaceae</taxon>
        <taxon>Paracoccus</taxon>
    </lineage>
</organism>